<gene>
    <name evidence="9 10" type="primary">ybeY</name>
    <name evidence="10" type="ORF">IAD42_10785</name>
</gene>
<dbReference type="GO" id="GO:0004222">
    <property type="term" value="F:metalloendopeptidase activity"/>
    <property type="evidence" value="ECO:0007669"/>
    <property type="project" value="InterPro"/>
</dbReference>
<keyword evidence="6 9" id="KW-0255">Endonuclease</keyword>
<keyword evidence="4 9" id="KW-0540">Nuclease</keyword>
<dbReference type="Pfam" id="PF02130">
    <property type="entry name" value="YbeY"/>
    <property type="match status" value="1"/>
</dbReference>
<evidence type="ECO:0000256" key="9">
    <source>
        <dbReference type="HAMAP-Rule" id="MF_00009"/>
    </source>
</evidence>
<evidence type="ECO:0000313" key="11">
    <source>
        <dbReference type="Proteomes" id="UP000886876"/>
    </source>
</evidence>
<dbReference type="GO" id="GO:0005737">
    <property type="term" value="C:cytoplasm"/>
    <property type="evidence" value="ECO:0007669"/>
    <property type="project" value="UniProtKB-SubCell"/>
</dbReference>
<dbReference type="EC" id="3.1.-.-" evidence="9"/>
<organism evidence="10 11">
    <name type="scientific">Candidatus Scatomorpha pullistercoris</name>
    <dbReference type="NCBI Taxonomy" id="2840929"/>
    <lineage>
        <taxon>Bacteria</taxon>
        <taxon>Bacillati</taxon>
        <taxon>Bacillota</taxon>
        <taxon>Clostridia</taxon>
        <taxon>Eubacteriales</taxon>
        <taxon>Candidatus Scatomorpha</taxon>
    </lineage>
</organism>
<feature type="binding site" evidence="9">
    <location>
        <position position="127"/>
    </location>
    <ligand>
        <name>Zn(2+)</name>
        <dbReference type="ChEBI" id="CHEBI:29105"/>
        <note>catalytic</note>
    </ligand>
</feature>
<dbReference type="AlphaFoldDB" id="A0A9D1G755"/>
<dbReference type="Gene3D" id="3.40.390.30">
    <property type="entry name" value="Metalloproteases ('zincins'), catalytic domain"/>
    <property type="match status" value="1"/>
</dbReference>
<reference evidence="10" key="1">
    <citation type="submission" date="2020-10" db="EMBL/GenBank/DDBJ databases">
        <authorList>
            <person name="Gilroy R."/>
        </authorList>
    </citation>
    <scope>NUCLEOTIDE SEQUENCE</scope>
    <source>
        <strain evidence="10">ChiHecec3B27-6122</strain>
    </source>
</reference>
<keyword evidence="3 9" id="KW-0698">rRNA processing</keyword>
<dbReference type="EMBL" id="DVJS01000266">
    <property type="protein sequence ID" value="HIS98451.1"/>
    <property type="molecule type" value="Genomic_DNA"/>
</dbReference>
<proteinExistence type="inferred from homology"/>
<comment type="similarity">
    <text evidence="1 9">Belongs to the endoribonuclease YbeY family.</text>
</comment>
<keyword evidence="9" id="KW-0963">Cytoplasm</keyword>
<evidence type="ECO:0000256" key="4">
    <source>
        <dbReference type="ARBA" id="ARBA00022722"/>
    </source>
</evidence>
<evidence type="ECO:0000256" key="8">
    <source>
        <dbReference type="ARBA" id="ARBA00022833"/>
    </source>
</evidence>
<evidence type="ECO:0000256" key="7">
    <source>
        <dbReference type="ARBA" id="ARBA00022801"/>
    </source>
</evidence>
<keyword evidence="8 9" id="KW-0862">Zinc</keyword>
<evidence type="ECO:0000256" key="2">
    <source>
        <dbReference type="ARBA" id="ARBA00022517"/>
    </source>
</evidence>
<dbReference type="GO" id="GO:0008270">
    <property type="term" value="F:zinc ion binding"/>
    <property type="evidence" value="ECO:0007669"/>
    <property type="project" value="UniProtKB-UniRule"/>
</dbReference>
<comment type="caution">
    <text evidence="10">The sequence shown here is derived from an EMBL/GenBank/DDBJ whole genome shotgun (WGS) entry which is preliminary data.</text>
</comment>
<accession>A0A9D1G755</accession>
<sequence length="156" mass="17625">MLSRTRPGLGHNEARRLIQRAITAALREENVPADCEVSVLLTDNEGIHELNRDYRGVDRPTDVLSFPANELAPGEFDAALCEEDPETGRLFLGDMAISLEKCEAQAVEYGHSFERELMYLTVHSTLHLLGYDHVDEAEMKRQMRGREDIIMSRLGV</sequence>
<comment type="subcellular location">
    <subcellularLocation>
        <location evidence="9">Cytoplasm</location>
    </subcellularLocation>
</comment>
<dbReference type="InterPro" id="IPR023091">
    <property type="entry name" value="MetalPrtase_cat_dom_sf_prd"/>
</dbReference>
<feature type="binding site" evidence="9">
    <location>
        <position position="123"/>
    </location>
    <ligand>
        <name>Zn(2+)</name>
        <dbReference type="ChEBI" id="CHEBI:29105"/>
        <note>catalytic</note>
    </ligand>
</feature>
<dbReference type="PANTHER" id="PTHR46986">
    <property type="entry name" value="ENDORIBONUCLEASE YBEY, CHLOROPLASTIC"/>
    <property type="match status" value="1"/>
</dbReference>
<evidence type="ECO:0000313" key="10">
    <source>
        <dbReference type="EMBL" id="HIS98451.1"/>
    </source>
</evidence>
<keyword evidence="2 9" id="KW-0690">Ribosome biogenesis</keyword>
<dbReference type="PANTHER" id="PTHR46986:SF1">
    <property type="entry name" value="ENDORIBONUCLEASE YBEY, CHLOROPLASTIC"/>
    <property type="match status" value="1"/>
</dbReference>
<protein>
    <recommendedName>
        <fullName evidence="9">Endoribonuclease YbeY</fullName>
        <ecNumber evidence="9">3.1.-.-</ecNumber>
    </recommendedName>
</protein>
<name>A0A9D1G755_9FIRM</name>
<dbReference type="NCBIfam" id="TIGR00043">
    <property type="entry name" value="rRNA maturation RNase YbeY"/>
    <property type="match status" value="1"/>
</dbReference>
<comment type="cofactor">
    <cofactor evidence="9">
        <name>Zn(2+)</name>
        <dbReference type="ChEBI" id="CHEBI:29105"/>
    </cofactor>
    <text evidence="9">Binds 1 zinc ion.</text>
</comment>
<evidence type="ECO:0000256" key="1">
    <source>
        <dbReference type="ARBA" id="ARBA00010875"/>
    </source>
</evidence>
<reference evidence="10" key="2">
    <citation type="journal article" date="2021" name="PeerJ">
        <title>Extensive microbial diversity within the chicken gut microbiome revealed by metagenomics and culture.</title>
        <authorList>
            <person name="Gilroy R."/>
            <person name="Ravi A."/>
            <person name="Getino M."/>
            <person name="Pursley I."/>
            <person name="Horton D.L."/>
            <person name="Alikhan N.F."/>
            <person name="Baker D."/>
            <person name="Gharbi K."/>
            <person name="Hall N."/>
            <person name="Watson M."/>
            <person name="Adriaenssens E.M."/>
            <person name="Foster-Nyarko E."/>
            <person name="Jarju S."/>
            <person name="Secka A."/>
            <person name="Antonio M."/>
            <person name="Oren A."/>
            <person name="Chaudhuri R.R."/>
            <person name="La Ragione R."/>
            <person name="Hildebrand F."/>
            <person name="Pallen M.J."/>
        </authorList>
    </citation>
    <scope>NUCLEOTIDE SEQUENCE</scope>
    <source>
        <strain evidence="10">ChiHecec3B27-6122</strain>
    </source>
</reference>
<keyword evidence="5 9" id="KW-0479">Metal-binding</keyword>
<dbReference type="HAMAP" id="MF_00009">
    <property type="entry name" value="Endoribonucl_YbeY"/>
    <property type="match status" value="1"/>
</dbReference>
<comment type="function">
    <text evidence="9">Single strand-specific metallo-endoribonuclease involved in late-stage 70S ribosome quality control and in maturation of the 3' terminus of the 16S rRNA.</text>
</comment>
<keyword evidence="7 9" id="KW-0378">Hydrolase</keyword>
<dbReference type="Proteomes" id="UP000886876">
    <property type="component" value="Unassembled WGS sequence"/>
</dbReference>
<dbReference type="PROSITE" id="PS01306">
    <property type="entry name" value="UPF0054"/>
    <property type="match status" value="1"/>
</dbReference>
<dbReference type="SUPFAM" id="SSF55486">
    <property type="entry name" value="Metalloproteases ('zincins'), catalytic domain"/>
    <property type="match status" value="1"/>
</dbReference>
<dbReference type="GO" id="GO:0006364">
    <property type="term" value="P:rRNA processing"/>
    <property type="evidence" value="ECO:0007669"/>
    <property type="project" value="UniProtKB-UniRule"/>
</dbReference>
<dbReference type="InterPro" id="IPR002036">
    <property type="entry name" value="YbeY"/>
</dbReference>
<dbReference type="InterPro" id="IPR020549">
    <property type="entry name" value="YbeY_CS"/>
</dbReference>
<evidence type="ECO:0000256" key="3">
    <source>
        <dbReference type="ARBA" id="ARBA00022552"/>
    </source>
</evidence>
<feature type="binding site" evidence="9">
    <location>
        <position position="133"/>
    </location>
    <ligand>
        <name>Zn(2+)</name>
        <dbReference type="ChEBI" id="CHEBI:29105"/>
        <note>catalytic</note>
    </ligand>
</feature>
<dbReference type="GO" id="GO:0004521">
    <property type="term" value="F:RNA endonuclease activity"/>
    <property type="evidence" value="ECO:0007669"/>
    <property type="project" value="UniProtKB-UniRule"/>
</dbReference>
<evidence type="ECO:0000256" key="5">
    <source>
        <dbReference type="ARBA" id="ARBA00022723"/>
    </source>
</evidence>
<evidence type="ECO:0000256" key="6">
    <source>
        <dbReference type="ARBA" id="ARBA00022759"/>
    </source>
</evidence>